<feature type="region of interest" description="Disordered" evidence="1">
    <location>
        <begin position="204"/>
        <end position="224"/>
    </location>
</feature>
<proteinExistence type="predicted"/>
<feature type="region of interest" description="Disordered" evidence="1">
    <location>
        <begin position="1"/>
        <end position="113"/>
    </location>
</feature>
<dbReference type="AlphaFoldDB" id="A0A673WWY9"/>
<evidence type="ECO:0000256" key="1">
    <source>
        <dbReference type="SAM" id="MobiDB-lite"/>
    </source>
</evidence>
<sequence>MERECKKGGREKVREEEGSGGQGGVFNLCINPGITASSLWGPPFSPPLRLPSTDGTERQLPSTDGTERQLPSTDGTERQLPSTDGTERQLPSTDGTERYPLHNLSTQNRAHWPDHQQSVMRDYRLHGNSPYLTVQVPYAPGEVLMLRLRLKSSFRVVRMAAISSFTSSRLMMSSTSEELMFTLEAWPFAALAERKKLKQAVFRKTSKGEKQKERMEGRGRPACW</sequence>
<protein>
    <submittedName>
        <fullName evidence="2">Uncharacterized protein</fullName>
    </submittedName>
</protein>
<feature type="compositionally biased region" description="Polar residues" evidence="1">
    <location>
        <begin position="103"/>
        <end position="113"/>
    </location>
</feature>
<feature type="compositionally biased region" description="Basic and acidic residues" evidence="1">
    <location>
        <begin position="1"/>
        <end position="17"/>
    </location>
</feature>
<name>A0A673WWY9_SALTR</name>
<feature type="compositionally biased region" description="Polar residues" evidence="1">
    <location>
        <begin position="59"/>
        <end position="94"/>
    </location>
</feature>
<dbReference type="Ensembl" id="ENSSTUT00000017450.1">
    <property type="protein sequence ID" value="ENSSTUP00000016549.1"/>
    <property type="gene ID" value="ENSSTUG00000007544.1"/>
</dbReference>
<evidence type="ECO:0000313" key="3">
    <source>
        <dbReference type="Proteomes" id="UP000472277"/>
    </source>
</evidence>
<organism evidence="2 3">
    <name type="scientific">Salmo trutta</name>
    <name type="common">Brown trout</name>
    <dbReference type="NCBI Taxonomy" id="8032"/>
    <lineage>
        <taxon>Eukaryota</taxon>
        <taxon>Metazoa</taxon>
        <taxon>Chordata</taxon>
        <taxon>Craniata</taxon>
        <taxon>Vertebrata</taxon>
        <taxon>Euteleostomi</taxon>
        <taxon>Actinopterygii</taxon>
        <taxon>Neopterygii</taxon>
        <taxon>Teleostei</taxon>
        <taxon>Protacanthopterygii</taxon>
        <taxon>Salmoniformes</taxon>
        <taxon>Salmonidae</taxon>
        <taxon>Salmoninae</taxon>
        <taxon>Salmo</taxon>
    </lineage>
</organism>
<reference evidence="2" key="2">
    <citation type="submission" date="2025-09" db="UniProtKB">
        <authorList>
            <consortium name="Ensembl"/>
        </authorList>
    </citation>
    <scope>IDENTIFICATION</scope>
</reference>
<keyword evidence="3" id="KW-1185">Reference proteome</keyword>
<dbReference type="InParanoid" id="A0A673WWY9"/>
<dbReference type="GeneTree" id="ENSGT00940000177220"/>
<dbReference type="Proteomes" id="UP000472277">
    <property type="component" value="Chromosome 15"/>
</dbReference>
<feature type="compositionally biased region" description="Basic and acidic residues" evidence="1">
    <location>
        <begin position="206"/>
        <end position="224"/>
    </location>
</feature>
<evidence type="ECO:0000313" key="2">
    <source>
        <dbReference type="Ensembl" id="ENSSTUP00000016549.1"/>
    </source>
</evidence>
<reference evidence="2" key="1">
    <citation type="submission" date="2025-08" db="UniProtKB">
        <authorList>
            <consortium name="Ensembl"/>
        </authorList>
    </citation>
    <scope>IDENTIFICATION</scope>
</reference>
<accession>A0A673WWY9</accession>